<feature type="transmembrane region" description="Helical" evidence="7">
    <location>
        <begin position="371"/>
        <end position="392"/>
    </location>
</feature>
<evidence type="ECO:0000259" key="8">
    <source>
        <dbReference type="PROSITE" id="PS50850"/>
    </source>
</evidence>
<dbReference type="PANTHER" id="PTHR23517">
    <property type="entry name" value="RESISTANCE PROTEIN MDTM, PUTATIVE-RELATED-RELATED"/>
    <property type="match status" value="1"/>
</dbReference>
<dbReference type="PROSITE" id="PS50850">
    <property type="entry name" value="MFS"/>
    <property type="match status" value="1"/>
</dbReference>
<sequence length="414" mass="41825">MPRLPRPVAFWTVAVMTTTVLLSSAAPSPLYPVYQQVFGFSAFTLTLVFAVYVVALVGTLLTVGSISDHIGRRPVLAASIVLLIVSMVVFVEADGVGMLLTARVLQGLATGALTGTASAALVDLAPTPRLGSMISTATPPLGLATGSVLAGVLVQYAPLPRELVYVVVGTALAVLLVTIVFLPETSPLHGFTSRRHLATTMSPSMSVPGEVRPTFFAAAPAMMATWSLGGLYLSLGSSIAAKVLGVSNHAAAGAILFSFFGSAAVSAALGTRLPSRIALTLGYGALGAGVLVSMRATLLASAPLYVVGSVVAGTGFGTTMLGVMTNMATATAPGDRGRVFAAVFALSYTAFSVPAVVAGVVATHVGLTPTAVGYALFIVGLVVLAAGAAIILGRRGVTDESAAEDFAEVADCVA</sequence>
<organism evidence="9 10">
    <name type="scientific">Williamsia deligens</name>
    <dbReference type="NCBI Taxonomy" id="321325"/>
    <lineage>
        <taxon>Bacteria</taxon>
        <taxon>Bacillati</taxon>
        <taxon>Actinomycetota</taxon>
        <taxon>Actinomycetes</taxon>
        <taxon>Mycobacteriales</taxon>
        <taxon>Nocardiaceae</taxon>
        <taxon>Williamsia</taxon>
    </lineage>
</organism>
<dbReference type="PANTHER" id="PTHR23517:SF13">
    <property type="entry name" value="MAJOR FACILITATOR SUPERFAMILY MFS_1"/>
    <property type="match status" value="1"/>
</dbReference>
<feature type="domain" description="Major facilitator superfamily (MFS) profile" evidence="8">
    <location>
        <begin position="1"/>
        <end position="398"/>
    </location>
</feature>
<evidence type="ECO:0000313" key="10">
    <source>
        <dbReference type="Proteomes" id="UP001597068"/>
    </source>
</evidence>
<feature type="transmembrane region" description="Helical" evidence="7">
    <location>
        <begin position="304"/>
        <end position="327"/>
    </location>
</feature>
<dbReference type="InterPro" id="IPR036259">
    <property type="entry name" value="MFS_trans_sf"/>
</dbReference>
<dbReference type="Pfam" id="PF07690">
    <property type="entry name" value="MFS_1"/>
    <property type="match status" value="1"/>
</dbReference>
<dbReference type="Gene3D" id="1.20.1250.20">
    <property type="entry name" value="MFS general substrate transporter like domains"/>
    <property type="match status" value="1"/>
</dbReference>
<evidence type="ECO:0000256" key="1">
    <source>
        <dbReference type="ARBA" id="ARBA00004651"/>
    </source>
</evidence>
<keyword evidence="3" id="KW-1003">Cell membrane</keyword>
<dbReference type="Proteomes" id="UP001597068">
    <property type="component" value="Unassembled WGS sequence"/>
</dbReference>
<evidence type="ECO:0000313" key="9">
    <source>
        <dbReference type="EMBL" id="MFD0926069.1"/>
    </source>
</evidence>
<gene>
    <name evidence="9" type="ORF">ACFQ04_10000</name>
</gene>
<feature type="transmembrane region" description="Helical" evidence="7">
    <location>
        <begin position="339"/>
        <end position="365"/>
    </location>
</feature>
<keyword evidence="2" id="KW-0813">Transport</keyword>
<feature type="transmembrane region" description="Helical" evidence="7">
    <location>
        <begin position="75"/>
        <end position="93"/>
    </location>
</feature>
<name>A0ABW3GBI1_9NOCA</name>
<accession>A0ABW3GBI1</accession>
<evidence type="ECO:0000256" key="4">
    <source>
        <dbReference type="ARBA" id="ARBA00022692"/>
    </source>
</evidence>
<keyword evidence="5 7" id="KW-1133">Transmembrane helix</keyword>
<comment type="subcellular location">
    <subcellularLocation>
        <location evidence="1">Cell membrane</location>
        <topology evidence="1">Multi-pass membrane protein</topology>
    </subcellularLocation>
</comment>
<feature type="transmembrane region" description="Helical" evidence="7">
    <location>
        <begin position="277"/>
        <end position="298"/>
    </location>
</feature>
<keyword evidence="6 7" id="KW-0472">Membrane</keyword>
<evidence type="ECO:0000256" key="6">
    <source>
        <dbReference type="ARBA" id="ARBA00023136"/>
    </source>
</evidence>
<dbReference type="SUPFAM" id="SSF103473">
    <property type="entry name" value="MFS general substrate transporter"/>
    <property type="match status" value="1"/>
</dbReference>
<keyword evidence="10" id="KW-1185">Reference proteome</keyword>
<feature type="transmembrane region" description="Helical" evidence="7">
    <location>
        <begin position="41"/>
        <end position="63"/>
    </location>
</feature>
<evidence type="ECO:0000256" key="5">
    <source>
        <dbReference type="ARBA" id="ARBA00022989"/>
    </source>
</evidence>
<evidence type="ECO:0000256" key="2">
    <source>
        <dbReference type="ARBA" id="ARBA00022448"/>
    </source>
</evidence>
<evidence type="ECO:0000256" key="7">
    <source>
        <dbReference type="SAM" id="Phobius"/>
    </source>
</evidence>
<comment type="caution">
    <text evidence="9">The sequence shown here is derived from an EMBL/GenBank/DDBJ whole genome shotgun (WGS) entry which is preliminary data.</text>
</comment>
<evidence type="ECO:0000256" key="3">
    <source>
        <dbReference type="ARBA" id="ARBA00022475"/>
    </source>
</evidence>
<dbReference type="InterPro" id="IPR050171">
    <property type="entry name" value="MFS_Transporters"/>
</dbReference>
<feature type="transmembrane region" description="Helical" evidence="7">
    <location>
        <begin position="137"/>
        <end position="157"/>
    </location>
</feature>
<feature type="transmembrane region" description="Helical" evidence="7">
    <location>
        <begin position="250"/>
        <end position="270"/>
    </location>
</feature>
<dbReference type="RefSeq" id="WP_253646029.1">
    <property type="nucleotide sequence ID" value="NZ_BAAAMO010000002.1"/>
</dbReference>
<protein>
    <submittedName>
        <fullName evidence="9">MFS transporter</fullName>
    </submittedName>
</protein>
<dbReference type="EMBL" id="JBHTIL010000001">
    <property type="protein sequence ID" value="MFD0926069.1"/>
    <property type="molecule type" value="Genomic_DNA"/>
</dbReference>
<dbReference type="InterPro" id="IPR020846">
    <property type="entry name" value="MFS_dom"/>
</dbReference>
<dbReference type="InterPro" id="IPR011701">
    <property type="entry name" value="MFS"/>
</dbReference>
<keyword evidence="4 7" id="KW-0812">Transmembrane</keyword>
<feature type="transmembrane region" description="Helical" evidence="7">
    <location>
        <begin position="163"/>
        <end position="182"/>
    </location>
</feature>
<proteinExistence type="predicted"/>
<reference evidence="10" key="1">
    <citation type="journal article" date="2019" name="Int. J. Syst. Evol. Microbiol.">
        <title>The Global Catalogue of Microorganisms (GCM) 10K type strain sequencing project: providing services to taxonomists for standard genome sequencing and annotation.</title>
        <authorList>
            <consortium name="The Broad Institute Genomics Platform"/>
            <consortium name="The Broad Institute Genome Sequencing Center for Infectious Disease"/>
            <person name="Wu L."/>
            <person name="Ma J."/>
        </authorList>
    </citation>
    <scope>NUCLEOTIDE SEQUENCE [LARGE SCALE GENOMIC DNA]</scope>
    <source>
        <strain evidence="10">CCUG 50873</strain>
    </source>
</reference>